<dbReference type="AlphaFoldDB" id="A0A9X4I9Y7"/>
<dbReference type="EC" id="2.7.7.-" evidence="3"/>
<dbReference type="InterPro" id="IPR041633">
    <property type="entry name" value="Polbeta"/>
</dbReference>
<feature type="domain" description="Polymerase beta nucleotidyltransferase" evidence="1">
    <location>
        <begin position="16"/>
        <end position="95"/>
    </location>
</feature>
<evidence type="ECO:0000313" key="3">
    <source>
        <dbReference type="EMBL" id="WWY03246.1"/>
    </source>
</evidence>
<proteinExistence type="predicted"/>
<name>A0A9X4I9Y7_9NEIS</name>
<dbReference type="RefSeq" id="WP_274584169.1">
    <property type="nucleotide sequence ID" value="NZ_CP146598.1"/>
</dbReference>
<dbReference type="GO" id="GO:0016779">
    <property type="term" value="F:nucleotidyltransferase activity"/>
    <property type="evidence" value="ECO:0007669"/>
    <property type="project" value="UniProtKB-KW"/>
</dbReference>
<keyword evidence="3" id="KW-0548">Nucleotidyltransferase</keyword>
<reference evidence="3" key="2">
    <citation type="submission" date="2024-02" db="EMBL/GenBank/DDBJ databases">
        <title>Neisseria leonii sp. nov.</title>
        <authorList>
            <person name="Boutroux M."/>
            <person name="Favre-Rochex S."/>
            <person name="Gorgette O."/>
            <person name="Touak G."/>
            <person name="Muhle E."/>
            <person name="Chesneau O."/>
            <person name="Clermont D."/>
            <person name="Rahi P."/>
        </authorList>
    </citation>
    <scope>NUCLEOTIDE SEQUENCE</scope>
    <source>
        <strain evidence="3">51.81</strain>
    </source>
</reference>
<gene>
    <name evidence="2" type="ORF">ORY91_000197</name>
    <name evidence="3" type="ORF">V9W64_00350</name>
</gene>
<dbReference type="EMBL" id="CP146598">
    <property type="protein sequence ID" value="WWY03246.1"/>
    <property type="molecule type" value="Genomic_DNA"/>
</dbReference>
<organism evidence="2">
    <name type="scientific">Neisseria leonii</name>
    <dbReference type="NCBI Taxonomy" id="2995413"/>
    <lineage>
        <taxon>Bacteria</taxon>
        <taxon>Pseudomonadati</taxon>
        <taxon>Pseudomonadota</taxon>
        <taxon>Betaproteobacteria</taxon>
        <taxon>Neisseriales</taxon>
        <taxon>Neisseriaceae</taxon>
        <taxon>Neisseria</taxon>
    </lineage>
</organism>
<dbReference type="Pfam" id="PF18765">
    <property type="entry name" value="Polbeta"/>
    <property type="match status" value="1"/>
</dbReference>
<protein>
    <submittedName>
        <fullName evidence="2">Nucleotidyltransferase domain-containing protein</fullName>
        <ecNumber evidence="3">2.7.7.-</ecNumber>
    </submittedName>
</protein>
<keyword evidence="4" id="KW-1185">Reference proteome</keyword>
<dbReference type="Gene3D" id="3.30.460.10">
    <property type="entry name" value="Beta Polymerase, domain 2"/>
    <property type="match status" value="1"/>
</dbReference>
<evidence type="ECO:0000259" key="1">
    <source>
        <dbReference type="Pfam" id="PF18765"/>
    </source>
</evidence>
<keyword evidence="3" id="KW-0808">Transferase</keyword>
<evidence type="ECO:0000313" key="4">
    <source>
        <dbReference type="Proteomes" id="UP001149607"/>
    </source>
</evidence>
<dbReference type="EMBL" id="JAPQFL010000001">
    <property type="protein sequence ID" value="MDD9326829.1"/>
    <property type="molecule type" value="Genomic_DNA"/>
</dbReference>
<accession>A0A9X4I9Y7</accession>
<evidence type="ECO:0000313" key="2">
    <source>
        <dbReference type="EMBL" id="MDD9326829.1"/>
    </source>
</evidence>
<dbReference type="InterPro" id="IPR043519">
    <property type="entry name" value="NT_sf"/>
</dbReference>
<dbReference type="Proteomes" id="UP001149607">
    <property type="component" value="Chromosome"/>
</dbReference>
<reference evidence="2" key="1">
    <citation type="submission" date="2022-10" db="EMBL/GenBank/DDBJ databases">
        <authorList>
            <person name="Boutroux M."/>
        </authorList>
    </citation>
    <scope>NUCLEOTIDE SEQUENCE</scope>
    <source>
        <strain evidence="2">51.81</strain>
    </source>
</reference>
<sequence>MDKLDITPQEREIVCRILRKNVPQHAVWAFGFRVNGTARMYSDLDLAVIGNRPLPLAVHAALKDDFSQSDLPWKVDIVDWGVIGPEFRNIILRQYRVFQEAV</sequence>
<dbReference type="SUPFAM" id="SSF81301">
    <property type="entry name" value="Nucleotidyltransferase"/>
    <property type="match status" value="1"/>
</dbReference>
<dbReference type="CDD" id="cd05403">
    <property type="entry name" value="NT_KNTase_like"/>
    <property type="match status" value="1"/>
</dbReference>